<keyword evidence="1" id="KW-0472">Membrane</keyword>
<dbReference type="InterPro" id="IPR052163">
    <property type="entry name" value="DGC-Regulatory_Protein"/>
</dbReference>
<dbReference type="AlphaFoldDB" id="A0A6J6KTK9"/>
<sequence>MRLIRRISGFLWLTGFLILTHLIARSIFPENNVAVDLLLFNSIGVMASVIAFNAPLHTDRISANSFGAAALVWSMGSFFSTWNSFFELQIPAAISDICYAIFYPLVFIAITRSFTQKRSMSALEVLDTVIIAVGLTSVLTAFVLKPAMVGLDGSAWQVFISILYPVGDIVLLSMVLVYLLLNPLSRRSIFLGLGLLSFATSDLFFIWGSLSATYEFGAITDDGWIIGLVLLSTSLLFSSPENKTSEKVSSYGATVALIASGCLLGVAALKPGYFPSFILIPGFITIALAFIRMSFALQEANTASNERVLARTDELTGLSNRRNFLLHLSEIRSGYIFLLDLDGFKEINDNLGHAAGDELLKQVANRFSRVIPTDGQIARLGGDEFGVLARADKQEATELAQALIATLSYPISLQTGQVRVKVSIGFAAIEQNIDSSDCLRRADLAMYEAKRSGSGQRIWDGQIENIG</sequence>
<proteinExistence type="predicted"/>
<dbReference type="SUPFAM" id="SSF55073">
    <property type="entry name" value="Nucleotide cyclase"/>
    <property type="match status" value="1"/>
</dbReference>
<feature type="transmembrane region" description="Helical" evidence="1">
    <location>
        <begin position="273"/>
        <end position="291"/>
    </location>
</feature>
<feature type="domain" description="GGDEF" evidence="2">
    <location>
        <begin position="332"/>
        <end position="462"/>
    </location>
</feature>
<feature type="transmembrane region" description="Helical" evidence="1">
    <location>
        <begin position="88"/>
        <end position="110"/>
    </location>
</feature>
<keyword evidence="1" id="KW-0812">Transmembrane</keyword>
<dbReference type="SMART" id="SM00267">
    <property type="entry name" value="GGDEF"/>
    <property type="match status" value="1"/>
</dbReference>
<feature type="transmembrane region" description="Helical" evidence="1">
    <location>
        <begin position="122"/>
        <end position="144"/>
    </location>
</feature>
<accession>A0A6J6KTK9</accession>
<dbReference type="PANTHER" id="PTHR46663">
    <property type="entry name" value="DIGUANYLATE CYCLASE DGCT-RELATED"/>
    <property type="match status" value="1"/>
</dbReference>
<reference evidence="3" key="1">
    <citation type="submission" date="2020-05" db="EMBL/GenBank/DDBJ databases">
        <authorList>
            <person name="Chiriac C."/>
            <person name="Salcher M."/>
            <person name="Ghai R."/>
            <person name="Kavagutti S V."/>
        </authorList>
    </citation>
    <scope>NUCLEOTIDE SEQUENCE</scope>
</reference>
<feature type="transmembrane region" description="Helical" evidence="1">
    <location>
        <begin position="216"/>
        <end position="236"/>
    </location>
</feature>
<dbReference type="NCBIfam" id="TIGR00254">
    <property type="entry name" value="GGDEF"/>
    <property type="match status" value="1"/>
</dbReference>
<feature type="transmembrane region" description="Helical" evidence="1">
    <location>
        <begin position="156"/>
        <end position="181"/>
    </location>
</feature>
<name>A0A6J6KTK9_9ZZZZ</name>
<feature type="transmembrane region" description="Helical" evidence="1">
    <location>
        <begin position="188"/>
        <end position="210"/>
    </location>
</feature>
<dbReference type="PANTHER" id="PTHR46663:SF4">
    <property type="entry name" value="DIGUANYLATE CYCLASE DGCT-RELATED"/>
    <property type="match status" value="1"/>
</dbReference>
<keyword evidence="1" id="KW-1133">Transmembrane helix</keyword>
<dbReference type="EMBL" id="CAEZWG010000092">
    <property type="protein sequence ID" value="CAB4652646.1"/>
    <property type="molecule type" value="Genomic_DNA"/>
</dbReference>
<organism evidence="3">
    <name type="scientific">freshwater metagenome</name>
    <dbReference type="NCBI Taxonomy" id="449393"/>
    <lineage>
        <taxon>unclassified sequences</taxon>
        <taxon>metagenomes</taxon>
        <taxon>ecological metagenomes</taxon>
    </lineage>
</organism>
<dbReference type="InterPro" id="IPR043128">
    <property type="entry name" value="Rev_trsase/Diguanyl_cyclase"/>
</dbReference>
<dbReference type="InterPro" id="IPR029787">
    <property type="entry name" value="Nucleotide_cyclase"/>
</dbReference>
<protein>
    <submittedName>
        <fullName evidence="3">Unannotated protein</fullName>
    </submittedName>
</protein>
<dbReference type="CDD" id="cd01949">
    <property type="entry name" value="GGDEF"/>
    <property type="match status" value="1"/>
</dbReference>
<feature type="transmembrane region" description="Helical" evidence="1">
    <location>
        <begin position="61"/>
        <end position="82"/>
    </location>
</feature>
<dbReference type="InterPro" id="IPR000160">
    <property type="entry name" value="GGDEF_dom"/>
</dbReference>
<dbReference type="PROSITE" id="PS50887">
    <property type="entry name" value="GGDEF"/>
    <property type="match status" value="1"/>
</dbReference>
<gene>
    <name evidence="3" type="ORF">UFOPK2234_00551</name>
</gene>
<dbReference type="Gene3D" id="3.30.70.270">
    <property type="match status" value="1"/>
</dbReference>
<dbReference type="Pfam" id="PF00990">
    <property type="entry name" value="GGDEF"/>
    <property type="match status" value="1"/>
</dbReference>
<feature type="transmembrane region" description="Helical" evidence="1">
    <location>
        <begin position="34"/>
        <end position="54"/>
    </location>
</feature>
<evidence type="ECO:0000256" key="1">
    <source>
        <dbReference type="SAM" id="Phobius"/>
    </source>
</evidence>
<evidence type="ECO:0000313" key="3">
    <source>
        <dbReference type="EMBL" id="CAB4652646.1"/>
    </source>
</evidence>
<evidence type="ECO:0000259" key="2">
    <source>
        <dbReference type="PROSITE" id="PS50887"/>
    </source>
</evidence>
<feature type="transmembrane region" description="Helical" evidence="1">
    <location>
        <begin position="248"/>
        <end position="267"/>
    </location>
</feature>